<dbReference type="STRING" id="243090.RB7790"/>
<keyword evidence="3" id="KW-1185">Reference proteome</keyword>
<organism evidence="2 3">
    <name type="scientific">Rhodopirellula baltica (strain DSM 10527 / NCIMB 13988 / SH1)</name>
    <dbReference type="NCBI Taxonomy" id="243090"/>
    <lineage>
        <taxon>Bacteria</taxon>
        <taxon>Pseudomonadati</taxon>
        <taxon>Planctomycetota</taxon>
        <taxon>Planctomycetia</taxon>
        <taxon>Pirellulales</taxon>
        <taxon>Pirellulaceae</taxon>
        <taxon>Rhodopirellula</taxon>
    </lineage>
</organism>
<dbReference type="InParanoid" id="Q7UN45"/>
<dbReference type="KEGG" id="rba:RB7790"/>
<dbReference type="PATRIC" id="fig|243090.15.peg.3760"/>
<evidence type="ECO:0000256" key="1">
    <source>
        <dbReference type="SAM" id="MobiDB-lite"/>
    </source>
</evidence>
<dbReference type="EMBL" id="BX294146">
    <property type="protein sequence ID" value="CAD75574.1"/>
    <property type="molecule type" value="Genomic_DNA"/>
</dbReference>
<gene>
    <name evidence="2" type="ordered locus">RB7790</name>
</gene>
<protein>
    <submittedName>
        <fullName evidence="2">Uncharacterized protein</fullName>
    </submittedName>
</protein>
<dbReference type="EnsemblBacteria" id="CAD75574">
    <property type="protein sequence ID" value="CAD75574"/>
    <property type="gene ID" value="RB7790"/>
</dbReference>
<reference evidence="2 3" key="1">
    <citation type="journal article" date="2003" name="Proc. Natl. Acad. Sci. U.S.A.">
        <title>Complete genome sequence of the marine planctomycete Pirellula sp. strain 1.</title>
        <authorList>
            <person name="Gloeckner F.O."/>
            <person name="Kube M."/>
            <person name="Bauer M."/>
            <person name="Teeling H."/>
            <person name="Lombardot T."/>
            <person name="Ludwig W."/>
            <person name="Gade D."/>
            <person name="Beck A."/>
            <person name="Borzym K."/>
            <person name="Heitmann K."/>
            <person name="Rabus R."/>
            <person name="Schlesner H."/>
            <person name="Amann R."/>
            <person name="Reinhardt R."/>
        </authorList>
    </citation>
    <scope>NUCLEOTIDE SEQUENCE [LARGE SCALE GENOMIC DNA]</scope>
    <source>
        <strain evidence="3">DSM 10527 / NCIMB 13988 / SH1</strain>
    </source>
</reference>
<dbReference type="Proteomes" id="UP000001025">
    <property type="component" value="Chromosome"/>
</dbReference>
<sequence length="89" mass="9802">MLGRNPRGPFRVLCSAVVGSDPNTHNQSRRDGSRKPWAFNPRSSVDPQAPKSVSIHRPFRIDKILFASASFGLGPCPSVLEELNDENNT</sequence>
<name>Q7UN45_RHOBA</name>
<proteinExistence type="predicted"/>
<accession>Q7UN45</accession>
<feature type="region of interest" description="Disordered" evidence="1">
    <location>
        <begin position="16"/>
        <end position="52"/>
    </location>
</feature>
<dbReference type="AlphaFoldDB" id="Q7UN45"/>
<dbReference type="HOGENOM" id="CLU_2452594_0_0_0"/>
<evidence type="ECO:0000313" key="2">
    <source>
        <dbReference type="EMBL" id="CAD75574.1"/>
    </source>
</evidence>
<evidence type="ECO:0000313" key="3">
    <source>
        <dbReference type="Proteomes" id="UP000001025"/>
    </source>
</evidence>